<organism evidence="2 3">
    <name type="scientific">Actinacidiphila paucisporea</name>
    <dbReference type="NCBI Taxonomy" id="310782"/>
    <lineage>
        <taxon>Bacteria</taxon>
        <taxon>Bacillati</taxon>
        <taxon>Actinomycetota</taxon>
        <taxon>Actinomycetes</taxon>
        <taxon>Kitasatosporales</taxon>
        <taxon>Streptomycetaceae</taxon>
        <taxon>Actinacidiphila</taxon>
    </lineage>
</organism>
<sequence>MVGRSCDTRRMGDSSWWVGVLTAVTALGASWVTSRGNANGARVQAEVAAHTKEVADARDRRREAYKDLSAQVNALSEVLWRMEVVDQSSSTATRTTIVGEMQAASREAVSRVTKASRDVLLEGPADVAERARELRRLAVNTHLLLIRLVDGTDELRADYNRAYRLFRDHHIRFIEAARNALEVR</sequence>
<dbReference type="Proteomes" id="UP000184111">
    <property type="component" value="Unassembled WGS sequence"/>
</dbReference>
<feature type="transmembrane region" description="Helical" evidence="1">
    <location>
        <begin position="14"/>
        <end position="32"/>
    </location>
</feature>
<protein>
    <submittedName>
        <fullName evidence="2">Uncharacterized protein</fullName>
    </submittedName>
</protein>
<evidence type="ECO:0000313" key="3">
    <source>
        <dbReference type="Proteomes" id="UP000184111"/>
    </source>
</evidence>
<dbReference type="AlphaFoldDB" id="A0A1M6XBY7"/>
<keyword evidence="1" id="KW-1133">Transmembrane helix</keyword>
<accession>A0A1M6XBY7</accession>
<keyword evidence="3" id="KW-1185">Reference proteome</keyword>
<reference evidence="2 3" key="1">
    <citation type="submission" date="2016-11" db="EMBL/GenBank/DDBJ databases">
        <authorList>
            <person name="Jaros S."/>
            <person name="Januszkiewicz K."/>
            <person name="Wedrychowicz H."/>
        </authorList>
    </citation>
    <scope>NUCLEOTIDE SEQUENCE [LARGE SCALE GENOMIC DNA]</scope>
    <source>
        <strain evidence="2 3">CGMCC 4.2025</strain>
    </source>
</reference>
<dbReference type="STRING" id="310782.SAMN05216499_102372"/>
<name>A0A1M6XBY7_9ACTN</name>
<dbReference type="EMBL" id="FRBI01000002">
    <property type="protein sequence ID" value="SHL03461.1"/>
    <property type="molecule type" value="Genomic_DNA"/>
</dbReference>
<proteinExistence type="predicted"/>
<evidence type="ECO:0000313" key="2">
    <source>
        <dbReference type="EMBL" id="SHL03461.1"/>
    </source>
</evidence>
<evidence type="ECO:0000256" key="1">
    <source>
        <dbReference type="SAM" id="Phobius"/>
    </source>
</evidence>
<keyword evidence="1" id="KW-0472">Membrane</keyword>
<keyword evidence="1" id="KW-0812">Transmembrane</keyword>
<gene>
    <name evidence="2" type="ORF">SAMN05216499_102372</name>
</gene>